<protein>
    <submittedName>
        <fullName evidence="2">N-acetyltransferase</fullName>
    </submittedName>
</protein>
<evidence type="ECO:0000313" key="2">
    <source>
        <dbReference type="EMBL" id="QGQ99435.1"/>
    </source>
</evidence>
<dbReference type="GO" id="GO:1990189">
    <property type="term" value="F:protein N-terminal-serine acetyltransferase activity"/>
    <property type="evidence" value="ECO:0007669"/>
    <property type="project" value="TreeGrafter"/>
</dbReference>
<dbReference type="Proteomes" id="UP000426246">
    <property type="component" value="Chromosome"/>
</dbReference>
<name>A0A6B8RUX2_9BACL</name>
<dbReference type="KEGG" id="ppsc:EHS13_33535"/>
<reference evidence="3" key="1">
    <citation type="submission" date="2018-11" db="EMBL/GenBank/DDBJ databases">
        <title>Complete genome sequence of Paenibacillus sp. ML311-T8.</title>
        <authorList>
            <person name="Nam Y.-D."/>
            <person name="Kang J."/>
            <person name="Chung W.-H."/>
            <person name="Park Y.S."/>
        </authorList>
    </citation>
    <scope>NUCLEOTIDE SEQUENCE [LARGE SCALE GENOMIC DNA]</scope>
    <source>
        <strain evidence="3">ML311-T8</strain>
    </source>
</reference>
<feature type="domain" description="N-acetyltransferase" evidence="1">
    <location>
        <begin position="10"/>
        <end position="171"/>
    </location>
</feature>
<accession>A0A6B8RUX2</accession>
<organism evidence="2 3">
    <name type="scientific">Paenibacillus psychroresistens</name>
    <dbReference type="NCBI Taxonomy" id="1778678"/>
    <lineage>
        <taxon>Bacteria</taxon>
        <taxon>Bacillati</taxon>
        <taxon>Bacillota</taxon>
        <taxon>Bacilli</taxon>
        <taxon>Bacillales</taxon>
        <taxon>Paenibacillaceae</taxon>
        <taxon>Paenibacillus</taxon>
    </lineage>
</organism>
<dbReference type="InterPro" id="IPR000182">
    <property type="entry name" value="GNAT_dom"/>
</dbReference>
<dbReference type="InterPro" id="IPR016181">
    <property type="entry name" value="Acyl_CoA_acyltransferase"/>
</dbReference>
<dbReference type="PROSITE" id="PS51186">
    <property type="entry name" value="GNAT"/>
    <property type="match status" value="1"/>
</dbReference>
<sequence>MFTFHISDELELRILENRHAEEVWSLVSLNREYLALWLPWVNHSIYIEHTQQYIQAELERFAKNSGFSCGIFYNQNIVGCIGVHEIDWRNKKTSIGYWIGEAYQGKGIMTNACRSMITYLFNQLRLNRVEIRACTANLKSRAIPERLGLKHEGTIRHAELIYDRYYDHEVYGVIAEEWTN</sequence>
<dbReference type="PANTHER" id="PTHR43441">
    <property type="entry name" value="RIBOSOMAL-PROTEIN-SERINE ACETYLTRANSFERASE"/>
    <property type="match status" value="1"/>
</dbReference>
<dbReference type="AlphaFoldDB" id="A0A6B8RUX2"/>
<dbReference type="EMBL" id="CP034235">
    <property type="protein sequence ID" value="QGQ99435.1"/>
    <property type="molecule type" value="Genomic_DNA"/>
</dbReference>
<keyword evidence="2" id="KW-0808">Transferase</keyword>
<keyword evidence="3" id="KW-1185">Reference proteome</keyword>
<evidence type="ECO:0000259" key="1">
    <source>
        <dbReference type="PROSITE" id="PS51186"/>
    </source>
</evidence>
<dbReference type="InterPro" id="IPR051908">
    <property type="entry name" value="Ribosomal_N-acetyltransferase"/>
</dbReference>
<proteinExistence type="predicted"/>
<dbReference type="Gene3D" id="3.40.630.30">
    <property type="match status" value="1"/>
</dbReference>
<dbReference type="SUPFAM" id="SSF55729">
    <property type="entry name" value="Acyl-CoA N-acyltransferases (Nat)"/>
    <property type="match status" value="1"/>
</dbReference>
<evidence type="ECO:0000313" key="3">
    <source>
        <dbReference type="Proteomes" id="UP000426246"/>
    </source>
</evidence>
<gene>
    <name evidence="2" type="ORF">EHS13_33535</name>
</gene>
<dbReference type="GO" id="GO:0008999">
    <property type="term" value="F:protein-N-terminal-alanine acetyltransferase activity"/>
    <property type="evidence" value="ECO:0007669"/>
    <property type="project" value="TreeGrafter"/>
</dbReference>
<dbReference type="PANTHER" id="PTHR43441:SF12">
    <property type="entry name" value="RIBOSOMAL N-ACETYLTRANSFERASE YDAF-RELATED"/>
    <property type="match status" value="1"/>
</dbReference>
<dbReference type="OrthoDB" id="9784707at2"/>
<dbReference type="Pfam" id="PF13302">
    <property type="entry name" value="Acetyltransf_3"/>
    <property type="match status" value="1"/>
</dbReference>
<dbReference type="GO" id="GO:0005737">
    <property type="term" value="C:cytoplasm"/>
    <property type="evidence" value="ECO:0007669"/>
    <property type="project" value="TreeGrafter"/>
</dbReference>
<dbReference type="RefSeq" id="WP_155704600.1">
    <property type="nucleotide sequence ID" value="NZ_CP034235.1"/>
</dbReference>